<dbReference type="GO" id="GO:0003677">
    <property type="term" value="F:DNA binding"/>
    <property type="evidence" value="ECO:0007669"/>
    <property type="project" value="UniProtKB-KW"/>
</dbReference>
<dbReference type="GO" id="GO:0006313">
    <property type="term" value="P:DNA transposition"/>
    <property type="evidence" value="ECO:0007669"/>
    <property type="project" value="InterPro"/>
</dbReference>
<evidence type="ECO:0000256" key="4">
    <source>
        <dbReference type="ARBA" id="ARBA00023172"/>
    </source>
</evidence>
<dbReference type="InterPro" id="IPR002513">
    <property type="entry name" value="Tn3_Tnp_DDE_dom"/>
</dbReference>
<evidence type="ECO:0000256" key="1">
    <source>
        <dbReference type="ARBA" id="ARBA00009402"/>
    </source>
</evidence>
<evidence type="ECO:0000313" key="7">
    <source>
        <dbReference type="Proteomes" id="UP001139193"/>
    </source>
</evidence>
<keyword evidence="7" id="KW-1185">Reference proteome</keyword>
<accession>A0A9X1VPV8</accession>
<evidence type="ECO:0000313" key="6">
    <source>
        <dbReference type="EMBL" id="MCI1189896.1"/>
    </source>
</evidence>
<evidence type="ECO:0000256" key="2">
    <source>
        <dbReference type="ARBA" id="ARBA00022578"/>
    </source>
</evidence>
<evidence type="ECO:0000259" key="5">
    <source>
        <dbReference type="Pfam" id="PF01526"/>
    </source>
</evidence>
<dbReference type="InterPro" id="IPR047653">
    <property type="entry name" value="Tn3-like_transpos"/>
</dbReference>
<reference evidence="6" key="1">
    <citation type="submission" date="2022-03" db="EMBL/GenBank/DDBJ databases">
        <title>Bacterial whole genome sequence for Hymenobacter sp. DH14.</title>
        <authorList>
            <person name="Le V."/>
        </authorList>
    </citation>
    <scope>NUCLEOTIDE SEQUENCE</scope>
    <source>
        <strain evidence="6">DH14</strain>
    </source>
</reference>
<evidence type="ECO:0000256" key="3">
    <source>
        <dbReference type="ARBA" id="ARBA00023125"/>
    </source>
</evidence>
<organism evidence="6 7">
    <name type="scientific">Hymenobacter cyanobacteriorum</name>
    <dbReference type="NCBI Taxonomy" id="2926463"/>
    <lineage>
        <taxon>Bacteria</taxon>
        <taxon>Pseudomonadati</taxon>
        <taxon>Bacteroidota</taxon>
        <taxon>Cytophagia</taxon>
        <taxon>Cytophagales</taxon>
        <taxon>Hymenobacteraceae</taxon>
        <taxon>Hymenobacter</taxon>
    </lineage>
</organism>
<dbReference type="RefSeq" id="WP_241938105.1">
    <property type="nucleotide sequence ID" value="NZ_JALBGC010000006.1"/>
</dbReference>
<dbReference type="GO" id="GO:0004803">
    <property type="term" value="F:transposase activity"/>
    <property type="evidence" value="ECO:0007669"/>
    <property type="project" value="InterPro"/>
</dbReference>
<sequence>MYQTFNQGQYWEGATAKARRDLDAYQQRMAAAKDQALLTLGEAARLVVDEADVPGPDLRATIYETLSREALLTALEVSQALLQPSRHSHLAFLAGRYASVKQFSGQLLAQLHFAHAYQGDDFAQALALVADLQAGRRRKLPDDVPQAFMTPTWTRFVRAAETADAPGGHRQAYELGVLTTLRERLRSGDVYLPDSRQYAPLESYLLPAGEWATVRADACQQLSLPAQPVERIAQRIAELQELLPQVEALLGSGHGSYLDEEAGRLVVPRLQAEELPASVTALQEEITRRLPRVELTDLLVEVDGWTQFAAQLHPLEGQAPRQAQHATLRYASLLALGCTIPLTDMAQSTGLDYQALWWTARSCLREETLRPATTQLVNYQHRQWLATSWGNGTLSSSDGQRFPVSGAVRNARALPKYFGYGRGVTFYTHTADQYAQYGSRVIAATERDATYVLDEILGNETELEILEHTTDTAGYTDLVFALFDLLGLEFTPRLRDIGDQKLSKVKGLDVAYPALKFTGQVNPDYLARHWEELVRVAGSLKLGYVTASLFIRKLQAYPRQHQLTYGLQEYGRLVKTIFILRYLLHQPLRRKINTQLNKGEQLHALRSWLWFGGDGVLRRKQEEAQQEVVGCLNLLTNAVVVWNTVYMQEVITQLRAEGYPMQDEDMAHLSPARFEHINRLGKYTFAEQETLLRNGLRPLRHPRQAVTPTAATA</sequence>
<dbReference type="Pfam" id="PF01526">
    <property type="entry name" value="DDE_Tnp_Tn3"/>
    <property type="match status" value="1"/>
</dbReference>
<keyword evidence="2" id="KW-0815">Transposition</keyword>
<name>A0A9X1VPV8_9BACT</name>
<keyword evidence="3" id="KW-0238">DNA-binding</keyword>
<dbReference type="AlphaFoldDB" id="A0A9X1VPV8"/>
<gene>
    <name evidence="6" type="ORF">MON38_20935</name>
</gene>
<dbReference type="NCBIfam" id="NF033527">
    <property type="entry name" value="transpos_Tn3"/>
    <property type="match status" value="1"/>
</dbReference>
<keyword evidence="4" id="KW-0233">DNA recombination</keyword>
<proteinExistence type="inferred from homology"/>
<dbReference type="EMBL" id="JALBGC010000006">
    <property type="protein sequence ID" value="MCI1189896.1"/>
    <property type="molecule type" value="Genomic_DNA"/>
</dbReference>
<comment type="similarity">
    <text evidence="1">Belongs to the transposase 7 family.</text>
</comment>
<protein>
    <submittedName>
        <fullName evidence="6">Tn3 family transposase</fullName>
    </submittedName>
</protein>
<dbReference type="Proteomes" id="UP001139193">
    <property type="component" value="Unassembled WGS sequence"/>
</dbReference>
<comment type="caution">
    <text evidence="6">The sequence shown here is derived from an EMBL/GenBank/DDBJ whole genome shotgun (WGS) entry which is preliminary data.</text>
</comment>
<feature type="domain" description="Tn3 transposase DDE" evidence="5">
    <location>
        <begin position="297"/>
        <end position="683"/>
    </location>
</feature>